<feature type="compositionally biased region" description="Polar residues" evidence="1">
    <location>
        <begin position="138"/>
        <end position="147"/>
    </location>
</feature>
<feature type="compositionally biased region" description="Basic and acidic residues" evidence="1">
    <location>
        <begin position="36"/>
        <end position="78"/>
    </location>
</feature>
<evidence type="ECO:0000313" key="3">
    <source>
        <dbReference type="Proteomes" id="UP001314170"/>
    </source>
</evidence>
<feature type="compositionally biased region" description="Basic and acidic residues" evidence="1">
    <location>
        <begin position="171"/>
        <end position="189"/>
    </location>
</feature>
<keyword evidence="3" id="KW-1185">Reference proteome</keyword>
<protein>
    <submittedName>
        <fullName evidence="2">Uncharacterized protein</fullName>
    </submittedName>
</protein>
<feature type="compositionally biased region" description="Basic and acidic residues" evidence="1">
    <location>
        <begin position="752"/>
        <end position="765"/>
    </location>
</feature>
<accession>A0AAV1R2B0</accession>
<dbReference type="EMBL" id="CAWUPB010000851">
    <property type="protein sequence ID" value="CAK7327140.1"/>
    <property type="molecule type" value="Genomic_DNA"/>
</dbReference>
<dbReference type="Proteomes" id="UP001314170">
    <property type="component" value="Unassembled WGS sequence"/>
</dbReference>
<evidence type="ECO:0000313" key="2">
    <source>
        <dbReference type="EMBL" id="CAK7327140.1"/>
    </source>
</evidence>
<feature type="compositionally biased region" description="Polar residues" evidence="1">
    <location>
        <begin position="159"/>
        <end position="169"/>
    </location>
</feature>
<reference evidence="2 3" key="1">
    <citation type="submission" date="2024-01" db="EMBL/GenBank/DDBJ databases">
        <authorList>
            <person name="Waweru B."/>
        </authorList>
    </citation>
    <scope>NUCLEOTIDE SEQUENCE [LARGE SCALE GENOMIC DNA]</scope>
</reference>
<organism evidence="2 3">
    <name type="scientific">Dovyalis caffra</name>
    <dbReference type="NCBI Taxonomy" id="77055"/>
    <lineage>
        <taxon>Eukaryota</taxon>
        <taxon>Viridiplantae</taxon>
        <taxon>Streptophyta</taxon>
        <taxon>Embryophyta</taxon>
        <taxon>Tracheophyta</taxon>
        <taxon>Spermatophyta</taxon>
        <taxon>Magnoliopsida</taxon>
        <taxon>eudicotyledons</taxon>
        <taxon>Gunneridae</taxon>
        <taxon>Pentapetalae</taxon>
        <taxon>rosids</taxon>
        <taxon>fabids</taxon>
        <taxon>Malpighiales</taxon>
        <taxon>Salicaceae</taxon>
        <taxon>Flacourtieae</taxon>
        <taxon>Dovyalis</taxon>
    </lineage>
</organism>
<comment type="caution">
    <text evidence="2">The sequence shown here is derived from an EMBL/GenBank/DDBJ whole genome shotgun (WGS) entry which is preliminary data.</text>
</comment>
<evidence type="ECO:0000256" key="1">
    <source>
        <dbReference type="SAM" id="MobiDB-lite"/>
    </source>
</evidence>
<feature type="compositionally biased region" description="Basic and acidic residues" evidence="1">
    <location>
        <begin position="122"/>
        <end position="132"/>
    </location>
</feature>
<gene>
    <name evidence="2" type="ORF">DCAF_LOCUS4847</name>
</gene>
<feature type="compositionally biased region" description="Basic and acidic residues" evidence="1">
    <location>
        <begin position="86"/>
        <end position="103"/>
    </location>
</feature>
<feature type="region of interest" description="Disordered" evidence="1">
    <location>
        <begin position="752"/>
        <end position="789"/>
    </location>
</feature>
<feature type="region of interest" description="Disordered" evidence="1">
    <location>
        <begin position="1"/>
        <end position="227"/>
    </location>
</feature>
<dbReference type="AlphaFoldDB" id="A0AAV1R2B0"/>
<name>A0AAV1R2B0_9ROSI</name>
<sequence length="810" mass="89900">MGNEMGNNNTTGLREEDTTAGEAQGKSVQEPVDASVLKEENHVVPTEESKDYHEEVTELDSDDSKSSGVTHDHNHISDETGFSIVEHTEFHPTAKSPKAETKSNEVLGVDNEFQAASFSNELEGHEKPKESNMEGNVLGTNSNQLEKQASFKKEEEEIMSTSPFVTISPSHDPEPQDSVELKFDQHELTENYADQSVQESTNSPKPSENSLGPSVAGITKENGQLLNSCHSDNLDGILVSATNIEVEEKKDDLSETDMASQEDKMLSEDKVEVGNDLSKTIVTNVATIQSDSRSDRREECEEELSRDMVCYGSNCSMSQPGANLIANSLNSHAELSVPEDKCMVLAEETEFRRKESEIEVNKHHYNLNQSSEDSIRESEIDLANASQTDFVLGPSCKNNEESSINVSHDPVSNGSCQFEEEKVAENGSHIDLFNGIQSEASEDSCREFVGDTMIVPKLGMLPEELSMSNRKGNEEETDCKLEEEKPAEEQIVEEVKEKTEAPCTVGNGAEEQRSRQQFVSKSVSVQAEAYIQQAPASPFQFQDPQEERVIASGDAQGKNELNLEFKPESCKEFRAAKAPTDQAACINIAETSTSAVELAKDKPQQEASYYVIAFEQREKPEIAIFPKGDFEAQESVGRLSTESNPDNVNIHIQIRKSPSFDLDLRIDARSEESDQTPLLYQDKITTESSSKQADVRLQSPHLLSQHNEEALRPMAVEEKVITPERSDSEKSRTPFLGFMKEDDEAHVIVTPKEQDNHAAPEKAAKDLWNSPAKEVASASPKGKEKHRRRTSLFGHCMCCATKRENLNDRR</sequence>
<feature type="compositionally biased region" description="Polar residues" evidence="1">
    <location>
        <begin position="192"/>
        <end position="212"/>
    </location>
</feature>
<proteinExistence type="predicted"/>
<feature type="compositionally biased region" description="Low complexity" evidence="1">
    <location>
        <begin position="1"/>
        <end position="12"/>
    </location>
</feature>